<dbReference type="InterPro" id="IPR003395">
    <property type="entry name" value="RecF/RecN/SMC_N"/>
</dbReference>
<evidence type="ECO:0000256" key="1">
    <source>
        <dbReference type="SAM" id="Coils"/>
    </source>
</evidence>
<gene>
    <name evidence="3" type="ORF">CSUI_009591</name>
</gene>
<evidence type="ECO:0000259" key="2">
    <source>
        <dbReference type="Pfam" id="PF02463"/>
    </source>
</evidence>
<protein>
    <submittedName>
        <fullName evidence="3">Smc n terminal domain-containing protein</fullName>
    </submittedName>
</protein>
<feature type="non-terminal residue" evidence="3">
    <location>
        <position position="239"/>
    </location>
</feature>
<accession>A0A2C6KJK7</accession>
<dbReference type="Gene3D" id="3.40.50.300">
    <property type="entry name" value="P-loop containing nucleotide triphosphate hydrolases"/>
    <property type="match status" value="1"/>
</dbReference>
<proteinExistence type="predicted"/>
<dbReference type="RefSeq" id="XP_067918321.1">
    <property type="nucleotide sequence ID" value="XM_068069704.1"/>
</dbReference>
<feature type="domain" description="RecF/RecN/SMC N-terminal" evidence="2">
    <location>
        <begin position="2"/>
        <end position="145"/>
    </location>
</feature>
<dbReference type="Proteomes" id="UP000221165">
    <property type="component" value="Unassembled WGS sequence"/>
</dbReference>
<sequence length="239" mass="26744">MYIKALTIQGFRTYRSETTIHFSPGYNCIVGSNGSGKSNILLAIAFALGEGGHSNSERRMLLHEGVNERCTEGFVELVLCNKDRRLCMYDSDEVRIRRCFSPSSDESFVQHKRISKAGLHQVLECAGFARGRSTPGGASTLSSVSTAYFIQQGRISQMALQSSAERLQLLQDVIGGTSFDLKAKEIQTLLKCGKREAERVQEQVESLGKKFDEMTEERKELRECLSLEGEKERIEYVIA</sequence>
<dbReference type="OrthoDB" id="431497at2759"/>
<dbReference type="VEuPathDB" id="ToxoDB:CSUI_009591"/>
<keyword evidence="4" id="KW-1185">Reference proteome</keyword>
<comment type="caution">
    <text evidence="3">The sequence shown here is derived from an EMBL/GenBank/DDBJ whole genome shotgun (WGS) entry which is preliminary data.</text>
</comment>
<reference evidence="3 4" key="1">
    <citation type="journal article" date="2017" name="Int. J. Parasitol.">
        <title>The genome of the protozoan parasite Cystoisospora suis and a reverse vaccinology approach to identify vaccine candidates.</title>
        <authorList>
            <person name="Palmieri N."/>
            <person name="Shrestha A."/>
            <person name="Ruttkowski B."/>
            <person name="Beck T."/>
            <person name="Vogl C."/>
            <person name="Tomley F."/>
            <person name="Blake D.P."/>
            <person name="Joachim A."/>
        </authorList>
    </citation>
    <scope>NUCLEOTIDE SEQUENCE [LARGE SCALE GENOMIC DNA]</scope>
    <source>
        <strain evidence="3 4">Wien I</strain>
    </source>
</reference>
<dbReference type="InterPro" id="IPR027417">
    <property type="entry name" value="P-loop_NTPase"/>
</dbReference>
<dbReference type="Pfam" id="PF02463">
    <property type="entry name" value="SMC_N"/>
    <property type="match status" value="1"/>
</dbReference>
<dbReference type="AlphaFoldDB" id="A0A2C6KJK7"/>
<dbReference type="EMBL" id="MIGC01005788">
    <property type="protein sequence ID" value="PHJ16594.1"/>
    <property type="molecule type" value="Genomic_DNA"/>
</dbReference>
<dbReference type="GeneID" id="94432915"/>
<evidence type="ECO:0000313" key="3">
    <source>
        <dbReference type="EMBL" id="PHJ16594.1"/>
    </source>
</evidence>
<keyword evidence="1" id="KW-0175">Coiled coil</keyword>
<dbReference type="PANTHER" id="PTHR43977">
    <property type="entry name" value="STRUCTURAL MAINTENANCE OF CHROMOSOMES PROTEIN 3"/>
    <property type="match status" value="1"/>
</dbReference>
<name>A0A2C6KJK7_9APIC</name>
<feature type="coiled-coil region" evidence="1">
    <location>
        <begin position="183"/>
        <end position="224"/>
    </location>
</feature>
<organism evidence="3 4">
    <name type="scientific">Cystoisospora suis</name>
    <dbReference type="NCBI Taxonomy" id="483139"/>
    <lineage>
        <taxon>Eukaryota</taxon>
        <taxon>Sar</taxon>
        <taxon>Alveolata</taxon>
        <taxon>Apicomplexa</taxon>
        <taxon>Conoidasida</taxon>
        <taxon>Coccidia</taxon>
        <taxon>Eucoccidiorida</taxon>
        <taxon>Eimeriorina</taxon>
        <taxon>Sarcocystidae</taxon>
        <taxon>Cystoisospora</taxon>
    </lineage>
</organism>
<evidence type="ECO:0000313" key="4">
    <source>
        <dbReference type="Proteomes" id="UP000221165"/>
    </source>
</evidence>
<dbReference type="SUPFAM" id="SSF52540">
    <property type="entry name" value="P-loop containing nucleoside triphosphate hydrolases"/>
    <property type="match status" value="1"/>
</dbReference>